<keyword evidence="6" id="KW-0106">Calcium</keyword>
<dbReference type="PANTHER" id="PTHR33938">
    <property type="entry name" value="FERULOYL ESTERASE B-RELATED"/>
    <property type="match status" value="1"/>
</dbReference>
<keyword evidence="4" id="KW-0732">Signal</keyword>
<evidence type="ECO:0000313" key="9">
    <source>
        <dbReference type="Proteomes" id="UP001431019"/>
    </source>
</evidence>
<evidence type="ECO:0000313" key="8">
    <source>
        <dbReference type="EMBL" id="MCC8396177.1"/>
    </source>
</evidence>
<dbReference type="Proteomes" id="UP001431019">
    <property type="component" value="Unassembled WGS sequence"/>
</dbReference>
<evidence type="ECO:0000256" key="1">
    <source>
        <dbReference type="ARBA" id="ARBA00006249"/>
    </source>
</evidence>
<reference evidence="8 9" key="1">
    <citation type="submission" date="2021-11" db="EMBL/GenBank/DDBJ databases">
        <authorList>
            <person name="Oh E.-T."/>
            <person name="Kim S.-B."/>
        </authorList>
    </citation>
    <scope>NUCLEOTIDE SEQUENCE [LARGE SCALE GENOMIC DNA]</scope>
    <source>
        <strain evidence="8 9">MMS20-SJTR3</strain>
    </source>
</reference>
<evidence type="ECO:0000256" key="4">
    <source>
        <dbReference type="ARBA" id="ARBA00022729"/>
    </source>
</evidence>
<protein>
    <submittedName>
        <fullName evidence="8">Tannase/feruloyl esterase family alpha/beta hydrolase</fullName>
    </submittedName>
</protein>
<evidence type="ECO:0000256" key="5">
    <source>
        <dbReference type="ARBA" id="ARBA00022801"/>
    </source>
</evidence>
<dbReference type="SUPFAM" id="SSF53474">
    <property type="entry name" value="alpha/beta-Hydrolases"/>
    <property type="match status" value="1"/>
</dbReference>
<keyword evidence="2" id="KW-0719">Serine esterase</keyword>
<evidence type="ECO:0000256" key="3">
    <source>
        <dbReference type="ARBA" id="ARBA00022723"/>
    </source>
</evidence>
<evidence type="ECO:0000256" key="2">
    <source>
        <dbReference type="ARBA" id="ARBA00022487"/>
    </source>
</evidence>
<accession>A0ABS8K202</accession>
<dbReference type="GO" id="GO:0016787">
    <property type="term" value="F:hydrolase activity"/>
    <property type="evidence" value="ECO:0007669"/>
    <property type="project" value="UniProtKB-KW"/>
</dbReference>
<proteinExistence type="inferred from homology"/>
<comment type="similarity">
    <text evidence="1">Belongs to the tannase family.</text>
</comment>
<dbReference type="InterPro" id="IPR029058">
    <property type="entry name" value="AB_hydrolase_fold"/>
</dbReference>
<evidence type="ECO:0000256" key="6">
    <source>
        <dbReference type="ARBA" id="ARBA00022837"/>
    </source>
</evidence>
<evidence type="ECO:0000256" key="7">
    <source>
        <dbReference type="ARBA" id="ARBA00023157"/>
    </source>
</evidence>
<sequence length="588" mass="61698">MRTLISRKLLSSIRTRTVSLLTLVGVCASAAIVAACGGGGGGGTLNYPTLSVVQPVVDCSKLASVDITDIGGAGSKINSATVTNATINGATVAFCTVKGTLAPSNTFEVALPVSTWTQRFAELGCGGLCGNLSDPTQQSSFSFTYQCPLVQKGGFVTAATDMGHTGSDQTWSSDPQKQADFAYRGQHITTLTAKKLIKAYYGQQQKYAYFIGCSDGGREALMAAQRYPTDYNGIVAGAPAAHFQIQNSLYHGWSVKSQSTTGTSAGNAILYADKATLLHKAVAAACGGGSGAADGLLADPRTCHFDPATIQCANNATDTSSCLTAAEVTTAKAIYSGPTDATTGEYMLAGSPQYGSEANWVGVEVPTTNSTGAPVPVTKLFSYSIVTGAYNLIFTGSPTMPTIDTFGYTDASFYPTYLKANHPFIDATSPDLSAFQAAGGKLILWHGWADQHISPLFTIQYYEAMQKTMGNSNVDQFARLYLVPGVAHCGGGEGFPNIDLVTSVTNWVEQAKIPNSVMTYQTDASNNVTASRPVYPYPAVAKYTGSGDWHDGANYTQGSPLYSAASRTWAGSSFYTTYTPTRRGVAAP</sequence>
<dbReference type="PANTHER" id="PTHR33938:SF15">
    <property type="entry name" value="FERULOYL ESTERASE B-RELATED"/>
    <property type="match status" value="1"/>
</dbReference>
<dbReference type="Pfam" id="PF07519">
    <property type="entry name" value="Tannase"/>
    <property type="match status" value="1"/>
</dbReference>
<comment type="caution">
    <text evidence="8">The sequence shown here is derived from an EMBL/GenBank/DDBJ whole genome shotgun (WGS) entry which is preliminary data.</text>
</comment>
<keyword evidence="9" id="KW-1185">Reference proteome</keyword>
<organism evidence="8 9">
    <name type="scientific">Paraburkholderia sejongensis</name>
    <dbReference type="NCBI Taxonomy" id="2886946"/>
    <lineage>
        <taxon>Bacteria</taxon>
        <taxon>Pseudomonadati</taxon>
        <taxon>Pseudomonadota</taxon>
        <taxon>Betaproteobacteria</taxon>
        <taxon>Burkholderiales</taxon>
        <taxon>Burkholderiaceae</taxon>
        <taxon>Paraburkholderia</taxon>
    </lineage>
</organism>
<dbReference type="Gene3D" id="3.40.50.1820">
    <property type="entry name" value="alpha/beta hydrolase"/>
    <property type="match status" value="1"/>
</dbReference>
<dbReference type="InterPro" id="IPR011118">
    <property type="entry name" value="Tannase/feruloyl_esterase"/>
</dbReference>
<name>A0ABS8K202_9BURK</name>
<keyword evidence="5 8" id="KW-0378">Hydrolase</keyword>
<dbReference type="RefSeq" id="WP_230512522.1">
    <property type="nucleotide sequence ID" value="NZ_JAJITD010000016.1"/>
</dbReference>
<keyword evidence="7" id="KW-1015">Disulfide bond</keyword>
<gene>
    <name evidence="8" type="ORF">LJ656_26670</name>
</gene>
<dbReference type="EMBL" id="JAJITD010000016">
    <property type="protein sequence ID" value="MCC8396177.1"/>
    <property type="molecule type" value="Genomic_DNA"/>
</dbReference>
<keyword evidence="3" id="KW-0479">Metal-binding</keyword>